<gene>
    <name evidence="9" type="ORF">WJX72_007305</name>
</gene>
<evidence type="ECO:0000256" key="4">
    <source>
        <dbReference type="ARBA" id="ARBA00022792"/>
    </source>
</evidence>
<dbReference type="InterPro" id="IPR039993">
    <property type="entry name" value="NDUFB10"/>
</dbReference>
<comment type="caution">
    <text evidence="9">The sequence shown here is derived from an EMBL/GenBank/DDBJ whole genome shotgun (WGS) entry which is preliminary data.</text>
</comment>
<sequence length="109" mass="12619">MGRWSEPKFPAGPPENFNPEDPYADPLALLEYREYTAWDKMVKVEKAKIIRDNLRQCYLKEGVNHYQNCRELALKYIESIKNVGIFRSNSGMFEEAVPQKRTHAPAADS</sequence>
<comment type="subcellular location">
    <subcellularLocation>
        <location evidence="1">Mitochondrion inner membrane</location>
        <topology evidence="1">Peripheral membrane protein</topology>
        <orientation evidence="1">Matrix side</orientation>
    </subcellularLocation>
</comment>
<reference evidence="9 10" key="1">
    <citation type="journal article" date="2024" name="Nat. Commun.">
        <title>Phylogenomics reveals the evolutionary origins of lichenization in chlorophyte algae.</title>
        <authorList>
            <person name="Puginier C."/>
            <person name="Libourel C."/>
            <person name="Otte J."/>
            <person name="Skaloud P."/>
            <person name="Haon M."/>
            <person name="Grisel S."/>
            <person name="Petersen M."/>
            <person name="Berrin J.G."/>
            <person name="Delaux P.M."/>
            <person name="Dal Grande F."/>
            <person name="Keller J."/>
        </authorList>
    </citation>
    <scope>NUCLEOTIDE SEQUENCE [LARGE SCALE GENOMIC DNA]</scope>
    <source>
        <strain evidence="9 10">SAG 2043</strain>
    </source>
</reference>
<evidence type="ECO:0000256" key="7">
    <source>
        <dbReference type="ARBA" id="ARBA00023136"/>
    </source>
</evidence>
<keyword evidence="3" id="KW-0679">Respiratory chain</keyword>
<evidence type="ECO:0000256" key="3">
    <source>
        <dbReference type="ARBA" id="ARBA00022660"/>
    </source>
</evidence>
<evidence type="ECO:0000256" key="8">
    <source>
        <dbReference type="SAM" id="MobiDB-lite"/>
    </source>
</evidence>
<feature type="region of interest" description="Disordered" evidence="8">
    <location>
        <begin position="1"/>
        <end position="22"/>
    </location>
</feature>
<keyword evidence="6" id="KW-0496">Mitochondrion</keyword>
<dbReference type="AlphaFoldDB" id="A0AAW1PUM3"/>
<dbReference type="PANTHER" id="PTHR13094">
    <property type="entry name" value="NADH-UBIQUINONE OXIDOREDUCTASE PDSW SUBUNIT"/>
    <property type="match status" value="1"/>
</dbReference>
<keyword evidence="5" id="KW-0249">Electron transport</keyword>
<organism evidence="9 10">
    <name type="scientific">[Myrmecia] bisecta</name>
    <dbReference type="NCBI Taxonomy" id="41462"/>
    <lineage>
        <taxon>Eukaryota</taxon>
        <taxon>Viridiplantae</taxon>
        <taxon>Chlorophyta</taxon>
        <taxon>core chlorophytes</taxon>
        <taxon>Trebouxiophyceae</taxon>
        <taxon>Trebouxiales</taxon>
        <taxon>Trebouxiaceae</taxon>
        <taxon>Myrmecia</taxon>
    </lineage>
</organism>
<proteinExistence type="predicted"/>
<dbReference type="GO" id="GO:0005743">
    <property type="term" value="C:mitochondrial inner membrane"/>
    <property type="evidence" value="ECO:0007669"/>
    <property type="project" value="UniProtKB-SubCell"/>
</dbReference>
<keyword evidence="7" id="KW-0472">Membrane</keyword>
<evidence type="ECO:0008006" key="11">
    <source>
        <dbReference type="Google" id="ProtNLM"/>
    </source>
</evidence>
<evidence type="ECO:0000256" key="1">
    <source>
        <dbReference type="ARBA" id="ARBA00004443"/>
    </source>
</evidence>
<accession>A0AAW1PUM3</accession>
<evidence type="ECO:0000256" key="6">
    <source>
        <dbReference type="ARBA" id="ARBA00023128"/>
    </source>
</evidence>
<dbReference type="Proteomes" id="UP001489004">
    <property type="component" value="Unassembled WGS sequence"/>
</dbReference>
<dbReference type="EMBL" id="JALJOR010000009">
    <property type="protein sequence ID" value="KAK9811632.1"/>
    <property type="molecule type" value="Genomic_DNA"/>
</dbReference>
<evidence type="ECO:0000313" key="10">
    <source>
        <dbReference type="Proteomes" id="UP001489004"/>
    </source>
</evidence>
<keyword evidence="4" id="KW-0999">Mitochondrion inner membrane</keyword>
<protein>
    <recommendedName>
        <fullName evidence="11">NADH-ubiquinone oxidoreductase 12 kDa subunit</fullName>
    </recommendedName>
</protein>
<evidence type="ECO:0000313" key="9">
    <source>
        <dbReference type="EMBL" id="KAK9811632.1"/>
    </source>
</evidence>
<name>A0AAW1PUM3_9CHLO</name>
<evidence type="ECO:0000256" key="5">
    <source>
        <dbReference type="ARBA" id="ARBA00022982"/>
    </source>
</evidence>
<dbReference type="PANTHER" id="PTHR13094:SF1">
    <property type="entry name" value="NADH DEHYDROGENASE [UBIQUINONE] 1 BETA SUBCOMPLEX SUBUNIT 10"/>
    <property type="match status" value="1"/>
</dbReference>
<evidence type="ECO:0000256" key="2">
    <source>
        <dbReference type="ARBA" id="ARBA00022448"/>
    </source>
</evidence>
<keyword evidence="10" id="KW-1185">Reference proteome</keyword>
<keyword evidence="2" id="KW-0813">Transport</keyword>